<name>A0A150GA22_GONPE</name>
<organism evidence="1 2">
    <name type="scientific">Gonium pectorale</name>
    <name type="common">Green alga</name>
    <dbReference type="NCBI Taxonomy" id="33097"/>
    <lineage>
        <taxon>Eukaryota</taxon>
        <taxon>Viridiplantae</taxon>
        <taxon>Chlorophyta</taxon>
        <taxon>core chlorophytes</taxon>
        <taxon>Chlorophyceae</taxon>
        <taxon>CS clade</taxon>
        <taxon>Chlamydomonadales</taxon>
        <taxon>Volvocaceae</taxon>
        <taxon>Gonium</taxon>
    </lineage>
</organism>
<reference evidence="2" key="1">
    <citation type="journal article" date="2016" name="Nat. Commun.">
        <title>The Gonium pectorale genome demonstrates co-option of cell cycle regulation during the evolution of multicellularity.</title>
        <authorList>
            <person name="Hanschen E.R."/>
            <person name="Marriage T.N."/>
            <person name="Ferris P.J."/>
            <person name="Hamaji T."/>
            <person name="Toyoda A."/>
            <person name="Fujiyama A."/>
            <person name="Neme R."/>
            <person name="Noguchi H."/>
            <person name="Minakuchi Y."/>
            <person name="Suzuki M."/>
            <person name="Kawai-Toyooka H."/>
            <person name="Smith D.R."/>
            <person name="Sparks H."/>
            <person name="Anderson J."/>
            <person name="Bakaric R."/>
            <person name="Luria V."/>
            <person name="Karger A."/>
            <person name="Kirschner M.W."/>
            <person name="Durand P.M."/>
            <person name="Michod R.E."/>
            <person name="Nozaki H."/>
            <person name="Olson B.J."/>
        </authorList>
    </citation>
    <scope>NUCLEOTIDE SEQUENCE [LARGE SCALE GENOMIC DNA]</scope>
    <source>
        <strain evidence="2">NIES-2863</strain>
    </source>
</reference>
<proteinExistence type="predicted"/>
<evidence type="ECO:0000313" key="1">
    <source>
        <dbReference type="EMBL" id="KXZ46696.1"/>
    </source>
</evidence>
<gene>
    <name evidence="1" type="ORF">GPECTOR_41g660</name>
</gene>
<keyword evidence="2" id="KW-1185">Reference proteome</keyword>
<dbReference type="OrthoDB" id="523311at2759"/>
<dbReference type="Proteomes" id="UP000075714">
    <property type="component" value="Unassembled WGS sequence"/>
</dbReference>
<dbReference type="EMBL" id="LSYV01000042">
    <property type="protein sequence ID" value="KXZ46696.1"/>
    <property type="molecule type" value="Genomic_DNA"/>
</dbReference>
<comment type="caution">
    <text evidence="1">The sequence shown here is derived from an EMBL/GenBank/DDBJ whole genome shotgun (WGS) entry which is preliminary data.</text>
</comment>
<dbReference type="AlphaFoldDB" id="A0A150GA22"/>
<protein>
    <submittedName>
        <fullName evidence="1">Uncharacterized protein</fullName>
    </submittedName>
</protein>
<evidence type="ECO:0000313" key="2">
    <source>
        <dbReference type="Proteomes" id="UP000075714"/>
    </source>
</evidence>
<sequence>MATSATRGWAKDAKESTCYVYKHTKAAEQDIGSVSTVWPTLQSPGEHCSVFEALPAAPEITRNHVIIYKDAEHSDVDAPSASEDAGKWRRLCETHGPEAQPAEVLQLAELLYKAEVVLVKELNLLLADAQLQTVDHVSEAVRKLGNKYISSAEKAELSSILIAAFSQLTGSADDAEAAIQQWPEVMDWHRRRVAFAHPLGNNTMDKSKLGNLKAQVALQEVYKPVRSAAKVLIAAAERVIEL</sequence>
<accession>A0A150GA22</accession>